<evidence type="ECO:0000256" key="9">
    <source>
        <dbReference type="SAM" id="MobiDB-lite"/>
    </source>
</evidence>
<keyword evidence="7" id="KW-0143">Chaperone</keyword>
<dbReference type="GO" id="GO:0140662">
    <property type="term" value="F:ATP-dependent protein folding chaperone"/>
    <property type="evidence" value="ECO:0007669"/>
    <property type="project" value="InterPro"/>
</dbReference>
<gene>
    <name evidence="10" type="primary">hyou1</name>
    <name evidence="12" type="synonym">LOC112686084</name>
    <name evidence="10" type="ORF">g.165649</name>
</gene>
<keyword evidence="11" id="KW-1185">Reference proteome</keyword>
<proteinExistence type="inferred from homology"/>
<dbReference type="FunFam" id="3.30.30.30:FF:000004">
    <property type="entry name" value="hypoxia up-regulated protein 1"/>
    <property type="match status" value="1"/>
</dbReference>
<protein>
    <recommendedName>
        <fullName evidence="8">Hypoxia up-regulated protein 1</fullName>
    </recommendedName>
</protein>
<feature type="region of interest" description="Disordered" evidence="9">
    <location>
        <begin position="866"/>
        <end position="951"/>
    </location>
</feature>
<evidence type="ECO:0000313" key="12">
    <source>
        <dbReference type="RefSeq" id="XP_025413993.1"/>
    </source>
</evidence>
<dbReference type="PANTHER" id="PTHR45639">
    <property type="entry name" value="HSC70CB, ISOFORM G-RELATED"/>
    <property type="match status" value="1"/>
</dbReference>
<reference evidence="10" key="1">
    <citation type="submission" date="2018-04" db="EMBL/GenBank/DDBJ databases">
        <title>Transcriptome assembly of Sipha flava.</title>
        <authorList>
            <person name="Scully E.D."/>
            <person name="Geib S.M."/>
            <person name="Palmer N.A."/>
            <person name="Koch K."/>
            <person name="Bradshaw J."/>
            <person name="Heng-Moss T."/>
            <person name="Sarath G."/>
        </authorList>
    </citation>
    <scope>NUCLEOTIDE SEQUENCE</scope>
</reference>
<name>A0A2S2PZW6_9HEMI</name>
<evidence type="ECO:0000256" key="7">
    <source>
        <dbReference type="ARBA" id="ARBA00023186"/>
    </source>
</evidence>
<dbReference type="SUPFAM" id="SSF53067">
    <property type="entry name" value="Actin-like ATPase domain"/>
    <property type="match status" value="2"/>
</dbReference>
<evidence type="ECO:0000256" key="3">
    <source>
        <dbReference type="ARBA" id="ARBA00022729"/>
    </source>
</evidence>
<reference evidence="12" key="2">
    <citation type="submission" date="2025-04" db="UniProtKB">
        <authorList>
            <consortium name="RefSeq"/>
        </authorList>
    </citation>
    <scope>IDENTIFICATION</scope>
    <source>
        <tissue evidence="12">Whole body</tissue>
    </source>
</reference>
<keyword evidence="5" id="KW-0256">Endoplasmic reticulum</keyword>
<evidence type="ECO:0000313" key="10">
    <source>
        <dbReference type="EMBL" id="MBY70971.1"/>
    </source>
</evidence>
<organism evidence="10">
    <name type="scientific">Sipha flava</name>
    <name type="common">yellow sugarcane aphid</name>
    <dbReference type="NCBI Taxonomy" id="143950"/>
    <lineage>
        <taxon>Eukaryota</taxon>
        <taxon>Metazoa</taxon>
        <taxon>Ecdysozoa</taxon>
        <taxon>Arthropoda</taxon>
        <taxon>Hexapoda</taxon>
        <taxon>Insecta</taxon>
        <taxon>Pterygota</taxon>
        <taxon>Neoptera</taxon>
        <taxon>Paraneoptera</taxon>
        <taxon>Hemiptera</taxon>
        <taxon>Sternorrhyncha</taxon>
        <taxon>Aphidomorpha</taxon>
        <taxon>Aphidoidea</taxon>
        <taxon>Aphididae</taxon>
        <taxon>Sipha</taxon>
    </lineage>
</organism>
<dbReference type="SUPFAM" id="SSF100934">
    <property type="entry name" value="Heat shock protein 70kD (HSP70), C-terminal subdomain"/>
    <property type="match status" value="1"/>
</dbReference>
<dbReference type="InterPro" id="IPR029047">
    <property type="entry name" value="HSP70_peptide-bd_sf"/>
</dbReference>
<dbReference type="InterPro" id="IPR013126">
    <property type="entry name" value="Hsp_70_fam"/>
</dbReference>
<dbReference type="Gene3D" id="1.20.1270.10">
    <property type="match status" value="1"/>
</dbReference>
<dbReference type="OrthoDB" id="10262720at2759"/>
<dbReference type="GO" id="GO:0030968">
    <property type="term" value="P:endoplasmic reticulum unfolded protein response"/>
    <property type="evidence" value="ECO:0007669"/>
    <property type="project" value="TreeGrafter"/>
</dbReference>
<dbReference type="Proteomes" id="UP000694846">
    <property type="component" value="Unplaced"/>
</dbReference>
<evidence type="ECO:0000256" key="8">
    <source>
        <dbReference type="ARBA" id="ARBA00040503"/>
    </source>
</evidence>
<evidence type="ECO:0000313" key="11">
    <source>
        <dbReference type="Proteomes" id="UP000694846"/>
    </source>
</evidence>
<dbReference type="Gene3D" id="3.30.420.40">
    <property type="match status" value="2"/>
</dbReference>
<dbReference type="GO" id="GO:0005524">
    <property type="term" value="F:ATP binding"/>
    <property type="evidence" value="ECO:0007669"/>
    <property type="project" value="UniProtKB-KW"/>
</dbReference>
<dbReference type="AlphaFoldDB" id="A0A2S2PZW6"/>
<dbReference type="InterPro" id="IPR043129">
    <property type="entry name" value="ATPase_NBD"/>
</dbReference>
<dbReference type="FunFam" id="3.90.640.10:FF:000012">
    <property type="entry name" value="Hypoxia up-regulated protein 1"/>
    <property type="match status" value="1"/>
</dbReference>
<evidence type="ECO:0000256" key="1">
    <source>
        <dbReference type="ARBA" id="ARBA00004319"/>
    </source>
</evidence>
<dbReference type="Gene3D" id="3.90.640.10">
    <property type="entry name" value="Actin, Chain A, domain 4"/>
    <property type="match status" value="1"/>
</dbReference>
<keyword evidence="3" id="KW-0732">Signal</keyword>
<evidence type="ECO:0000256" key="4">
    <source>
        <dbReference type="ARBA" id="ARBA00022741"/>
    </source>
</evidence>
<sequence>MDIPLWKSIIPLTTFLVFCLQITNIHSLAVMSVDIGSEWMKVAIVSPGVPMEIALNKESKRKTPTAIAFRNGERTFGEDALTVGVRFPSNCYIYFLDLLGKKIDNPIVDLYRKRFPYYNIIPDPKRNTVLFKHSESEQFSPEELVAMMLEKAREFAEDSAGQAINEVVISVPGYFGQAERSAILKAAEIAGIKVLQLINSYTAAALNYGIFRTKSFNETSPMYMMFYDMGAYGTQASVVSYQLVKSKDRIAPELQPQLAVLGVGYERNLGGLEIQLRLRDYLAAKFNELKLTSNDVTKNSRSMAKLFKEAGRLKNVLSANTDHFAQVEGLIDEKDMRIRVTREELEELCKDLFDKVVLPAQRALEASGLTIELIDQVMLAGAGTRVPRVQDRLVKDLKSSQPLGRSLNTDEAAALGAAYKAADLSNGFKVKPFITKDATLFPIQVTFDKEIVDENKPTKQVKRILFGHMNPYPQRKIITFNKHQQDFDFTVGYAELNHLDENEMKCLGSLSLSNIKLNGVKDAYSKHKGQDGIDTKGIKAHFAMDDSGLLILQNVELLIEKTVTGDPEEESTLSKIGNTISNLFKGPEEVLKEEKPVHETPEEDPIPQYTNSTLNSTDTLDKVNSTEQVKLNDTASVAEKKSLKVITVKETINVNHDYLFVLPVQGDDFQASIKKIKELKEIDLAKSRKETALNNLETAILETREKLDQSDYADSATDVETQSILDKCTEISNWLEDDGFDSEAEVLDSKFNDLKKIVMPVWERTFEHLERPSRLEALNNALNNSNSFLEKMKNTTLEDTPFTQVEIDTLDKLISEITTWRDNQVQEQEKLPKNIDPVLTVQTISIKHSSIEREMRYLMTKFTSWRPKKKEEPKTKAPTSPTDNENANVPEEQDNETIVKTESQDNLEKFTLDEPSKTVEDNTDSENIKNEKSQPIEPTKTDEKEKSHSEL</sequence>
<accession>A0A2S2PZW6</accession>
<feature type="compositionally biased region" description="Basic and acidic residues" evidence="9">
    <location>
        <begin position="897"/>
        <end position="951"/>
    </location>
</feature>
<dbReference type="InterPro" id="IPR029048">
    <property type="entry name" value="HSP70_C_sf"/>
</dbReference>
<dbReference type="GO" id="GO:0034663">
    <property type="term" value="C:endoplasmic reticulum chaperone complex"/>
    <property type="evidence" value="ECO:0007669"/>
    <property type="project" value="TreeGrafter"/>
</dbReference>
<evidence type="ECO:0000256" key="5">
    <source>
        <dbReference type="ARBA" id="ARBA00022824"/>
    </source>
</evidence>
<dbReference type="Gene3D" id="3.30.30.30">
    <property type="match status" value="1"/>
</dbReference>
<dbReference type="GO" id="GO:0005788">
    <property type="term" value="C:endoplasmic reticulum lumen"/>
    <property type="evidence" value="ECO:0007669"/>
    <property type="project" value="UniProtKB-SubCell"/>
</dbReference>
<dbReference type="RefSeq" id="XP_025413993.1">
    <property type="nucleotide sequence ID" value="XM_025558208.1"/>
</dbReference>
<dbReference type="CDD" id="cd10230">
    <property type="entry name" value="ASKHA_NBD_HSP70_HYOU1"/>
    <property type="match status" value="1"/>
</dbReference>
<dbReference type="EMBL" id="GGMS01001768">
    <property type="protein sequence ID" value="MBY70971.1"/>
    <property type="molecule type" value="Transcribed_RNA"/>
</dbReference>
<keyword evidence="6" id="KW-0067">ATP-binding</keyword>
<feature type="region of interest" description="Disordered" evidence="9">
    <location>
        <begin position="595"/>
        <end position="615"/>
    </location>
</feature>
<evidence type="ECO:0000256" key="2">
    <source>
        <dbReference type="ARBA" id="ARBA00007381"/>
    </source>
</evidence>
<dbReference type="Pfam" id="PF00012">
    <property type="entry name" value="HSP70"/>
    <property type="match status" value="1"/>
</dbReference>
<evidence type="ECO:0000256" key="6">
    <source>
        <dbReference type="ARBA" id="ARBA00022840"/>
    </source>
</evidence>
<keyword evidence="4" id="KW-0547">Nucleotide-binding</keyword>
<dbReference type="PANTHER" id="PTHR45639:SF3">
    <property type="entry name" value="HYPOXIA UP-REGULATED PROTEIN 1"/>
    <property type="match status" value="1"/>
</dbReference>
<comment type="similarity">
    <text evidence="2">Belongs to the heat shock protein 70 family.</text>
</comment>
<comment type="subcellular location">
    <subcellularLocation>
        <location evidence="1">Endoplasmic reticulum lumen</location>
    </subcellularLocation>
</comment>
<dbReference type="Gene3D" id="2.60.34.10">
    <property type="entry name" value="Substrate Binding Domain Of DNAk, Chain A, domain 1"/>
    <property type="match status" value="1"/>
</dbReference>
<dbReference type="PRINTS" id="PR00301">
    <property type="entry name" value="HEATSHOCK70"/>
</dbReference>